<evidence type="ECO:0000313" key="4">
    <source>
        <dbReference type="Proteomes" id="UP000324222"/>
    </source>
</evidence>
<dbReference type="PANTHER" id="PTHR48020">
    <property type="entry name" value="PROTON MYO-INOSITOL COTRANSPORTER"/>
    <property type="match status" value="1"/>
</dbReference>
<name>A0A5B7HQJ5_PORTR</name>
<dbReference type="PANTHER" id="PTHR48020:SF12">
    <property type="entry name" value="PROTON MYO-INOSITOL COTRANSPORTER"/>
    <property type="match status" value="1"/>
</dbReference>
<keyword evidence="4" id="KW-1185">Reference proteome</keyword>
<protein>
    <submittedName>
        <fullName evidence="3">Uncharacterized protein</fullName>
    </submittedName>
</protein>
<dbReference type="OrthoDB" id="6133115at2759"/>
<dbReference type="InterPro" id="IPR036259">
    <property type="entry name" value="MFS_trans_sf"/>
</dbReference>
<dbReference type="GO" id="GO:0016020">
    <property type="term" value="C:membrane"/>
    <property type="evidence" value="ECO:0007669"/>
    <property type="project" value="TreeGrafter"/>
</dbReference>
<dbReference type="GO" id="GO:0022857">
    <property type="term" value="F:transmembrane transporter activity"/>
    <property type="evidence" value="ECO:0007669"/>
    <property type="project" value="TreeGrafter"/>
</dbReference>
<reference evidence="3 4" key="1">
    <citation type="submission" date="2019-05" db="EMBL/GenBank/DDBJ databases">
        <title>Another draft genome of Portunus trituberculatus and its Hox gene families provides insights of decapod evolution.</title>
        <authorList>
            <person name="Jeong J.-H."/>
            <person name="Song I."/>
            <person name="Kim S."/>
            <person name="Choi T."/>
            <person name="Kim D."/>
            <person name="Ryu S."/>
            <person name="Kim W."/>
        </authorList>
    </citation>
    <scope>NUCLEOTIDE SEQUENCE [LARGE SCALE GENOMIC DNA]</scope>
    <source>
        <tissue evidence="3">Muscle</tissue>
    </source>
</reference>
<feature type="transmembrane region" description="Helical" evidence="2">
    <location>
        <begin position="120"/>
        <end position="138"/>
    </location>
</feature>
<keyword evidence="2" id="KW-1133">Transmembrane helix</keyword>
<keyword evidence="1" id="KW-0813">Transport</keyword>
<evidence type="ECO:0000256" key="1">
    <source>
        <dbReference type="ARBA" id="ARBA00022448"/>
    </source>
</evidence>
<gene>
    <name evidence="3" type="ORF">E2C01_066257</name>
</gene>
<proteinExistence type="predicted"/>
<organism evidence="3 4">
    <name type="scientific">Portunus trituberculatus</name>
    <name type="common">Swimming crab</name>
    <name type="synonym">Neptunus trituberculatus</name>
    <dbReference type="NCBI Taxonomy" id="210409"/>
    <lineage>
        <taxon>Eukaryota</taxon>
        <taxon>Metazoa</taxon>
        <taxon>Ecdysozoa</taxon>
        <taxon>Arthropoda</taxon>
        <taxon>Crustacea</taxon>
        <taxon>Multicrustacea</taxon>
        <taxon>Malacostraca</taxon>
        <taxon>Eumalacostraca</taxon>
        <taxon>Eucarida</taxon>
        <taxon>Decapoda</taxon>
        <taxon>Pleocyemata</taxon>
        <taxon>Brachyura</taxon>
        <taxon>Eubrachyura</taxon>
        <taxon>Portunoidea</taxon>
        <taxon>Portunidae</taxon>
        <taxon>Portuninae</taxon>
        <taxon>Portunus</taxon>
    </lineage>
</organism>
<sequence>MPLLAAADHCGAEDRHHSGTFPECYCLASHYPDNKDSPRWLMTRGRNTDSQKALKYFRGDSNESESEYTDIVAQALQEGQGSICHQTRMLFRHPTRRTLAAVTLMTYEQTLVALGMDGAFLLYGTVAAILPAIIAFCLQETHGVSLEKLTMNISQKDIIRTMKKDQHTINT</sequence>
<accession>A0A5B7HQJ5</accession>
<dbReference type="EMBL" id="VSRR010033851">
    <property type="protein sequence ID" value="MPC71965.1"/>
    <property type="molecule type" value="Genomic_DNA"/>
</dbReference>
<dbReference type="Gene3D" id="1.20.1250.20">
    <property type="entry name" value="MFS general substrate transporter like domains"/>
    <property type="match status" value="1"/>
</dbReference>
<dbReference type="Proteomes" id="UP000324222">
    <property type="component" value="Unassembled WGS sequence"/>
</dbReference>
<evidence type="ECO:0000313" key="3">
    <source>
        <dbReference type="EMBL" id="MPC71965.1"/>
    </source>
</evidence>
<evidence type="ECO:0000256" key="2">
    <source>
        <dbReference type="SAM" id="Phobius"/>
    </source>
</evidence>
<dbReference type="AlphaFoldDB" id="A0A5B7HQJ5"/>
<dbReference type="InterPro" id="IPR050814">
    <property type="entry name" value="Myo-inositol_Transporter"/>
</dbReference>
<keyword evidence="2" id="KW-0812">Transmembrane</keyword>
<comment type="caution">
    <text evidence="3">The sequence shown here is derived from an EMBL/GenBank/DDBJ whole genome shotgun (WGS) entry which is preliminary data.</text>
</comment>
<keyword evidence="2" id="KW-0472">Membrane</keyword>